<feature type="domain" description="Putative zinc-finger" evidence="2">
    <location>
        <begin position="3"/>
        <end position="37"/>
    </location>
</feature>
<evidence type="ECO:0000259" key="2">
    <source>
        <dbReference type="Pfam" id="PF13490"/>
    </source>
</evidence>
<name>A0A846YGQ3_9NOCA</name>
<keyword evidence="4" id="KW-1185">Reference proteome</keyword>
<protein>
    <submittedName>
        <fullName evidence="3">Zf-HC2 domain-containing protein</fullName>
    </submittedName>
</protein>
<evidence type="ECO:0000313" key="3">
    <source>
        <dbReference type="EMBL" id="NKY57011.1"/>
    </source>
</evidence>
<evidence type="ECO:0000313" key="4">
    <source>
        <dbReference type="Proteomes" id="UP000570678"/>
    </source>
</evidence>
<comment type="caution">
    <text evidence="3">The sequence shown here is derived from an EMBL/GenBank/DDBJ whole genome shotgun (WGS) entry which is preliminary data.</text>
</comment>
<evidence type="ECO:0000256" key="1">
    <source>
        <dbReference type="SAM" id="MobiDB-lite"/>
    </source>
</evidence>
<proteinExistence type="predicted"/>
<sequence>MRCETAREAVSALLDGEPPAVPAGRLRDHLEQCPHCATWRSLADYAAIAEPTIGERTHFLPDNTTVPVAIHEGAPADATFSGCRPAGSLAEAVAAQQLPPARTRTRTAPARYGTGTKVVHAALASEVCLLVTASGLPAGALAIALPATLGVSVTVQQAVARRAARRELPVESELSLTLPPRAVPGRRRPYAAPAGKSTP</sequence>
<dbReference type="RefSeq" id="WP_084492952.1">
    <property type="nucleotide sequence ID" value="NZ_JAAXOT010000005.1"/>
</dbReference>
<dbReference type="Proteomes" id="UP000570678">
    <property type="component" value="Unassembled WGS sequence"/>
</dbReference>
<reference evidence="3 4" key="1">
    <citation type="submission" date="2020-04" db="EMBL/GenBank/DDBJ databases">
        <title>MicrobeNet Type strains.</title>
        <authorList>
            <person name="Nicholson A.C."/>
        </authorList>
    </citation>
    <scope>NUCLEOTIDE SEQUENCE [LARGE SCALE GENOMIC DNA]</scope>
    <source>
        <strain evidence="3 4">JCM 3332</strain>
    </source>
</reference>
<feature type="region of interest" description="Disordered" evidence="1">
    <location>
        <begin position="179"/>
        <end position="199"/>
    </location>
</feature>
<accession>A0A846YGQ3</accession>
<dbReference type="AlphaFoldDB" id="A0A846YGQ3"/>
<gene>
    <name evidence="3" type="ORF">HGA15_12760</name>
</gene>
<dbReference type="InterPro" id="IPR027383">
    <property type="entry name" value="Znf_put"/>
</dbReference>
<dbReference type="EMBL" id="JAAXOT010000005">
    <property type="protein sequence ID" value="NKY57011.1"/>
    <property type="molecule type" value="Genomic_DNA"/>
</dbReference>
<dbReference type="Pfam" id="PF13490">
    <property type="entry name" value="zf-HC2"/>
    <property type="match status" value="1"/>
</dbReference>
<organism evidence="3 4">
    <name type="scientific">Nocardia flavorosea</name>
    <dbReference type="NCBI Taxonomy" id="53429"/>
    <lineage>
        <taxon>Bacteria</taxon>
        <taxon>Bacillati</taxon>
        <taxon>Actinomycetota</taxon>
        <taxon>Actinomycetes</taxon>
        <taxon>Mycobacteriales</taxon>
        <taxon>Nocardiaceae</taxon>
        <taxon>Nocardia</taxon>
    </lineage>
</organism>